<evidence type="ECO:0000256" key="3">
    <source>
        <dbReference type="ARBA" id="ARBA00012438"/>
    </source>
</evidence>
<gene>
    <name evidence="14" type="ORF">D7S89_12505</name>
</gene>
<keyword evidence="4" id="KW-0597">Phosphoprotein</keyword>
<evidence type="ECO:0000256" key="6">
    <source>
        <dbReference type="ARBA" id="ARBA00022692"/>
    </source>
</evidence>
<dbReference type="PRINTS" id="PR00344">
    <property type="entry name" value="BCTRLSENSOR"/>
</dbReference>
<dbReference type="SUPFAM" id="SSF55874">
    <property type="entry name" value="ATPase domain of HSP90 chaperone/DNA topoisomerase II/histidine kinase"/>
    <property type="match status" value="1"/>
</dbReference>
<dbReference type="PROSITE" id="PS50109">
    <property type="entry name" value="HIS_KIN"/>
    <property type="match status" value="1"/>
</dbReference>
<protein>
    <recommendedName>
        <fullName evidence="3">histidine kinase</fullName>
        <ecNumber evidence="3">2.7.13.3</ecNumber>
    </recommendedName>
</protein>
<evidence type="ECO:0000256" key="1">
    <source>
        <dbReference type="ARBA" id="ARBA00000085"/>
    </source>
</evidence>
<accession>A0A494XE49</accession>
<keyword evidence="5" id="KW-0808">Transferase</keyword>
<organism evidence="14 15">
    <name type="scientific">Trinickia fusca</name>
    <dbReference type="NCBI Taxonomy" id="2419777"/>
    <lineage>
        <taxon>Bacteria</taxon>
        <taxon>Pseudomonadati</taxon>
        <taxon>Pseudomonadota</taxon>
        <taxon>Betaproteobacteria</taxon>
        <taxon>Burkholderiales</taxon>
        <taxon>Burkholderiaceae</taxon>
        <taxon>Trinickia</taxon>
    </lineage>
</organism>
<evidence type="ECO:0000256" key="4">
    <source>
        <dbReference type="ARBA" id="ARBA00022553"/>
    </source>
</evidence>
<dbReference type="PROSITE" id="PS50885">
    <property type="entry name" value="HAMP"/>
    <property type="match status" value="1"/>
</dbReference>
<dbReference type="InterPro" id="IPR036097">
    <property type="entry name" value="HisK_dim/P_sf"/>
</dbReference>
<dbReference type="GO" id="GO:0005886">
    <property type="term" value="C:plasma membrane"/>
    <property type="evidence" value="ECO:0007669"/>
    <property type="project" value="TreeGrafter"/>
</dbReference>
<keyword evidence="9" id="KW-0902">Two-component regulatory system</keyword>
<dbReference type="InterPro" id="IPR003594">
    <property type="entry name" value="HATPase_dom"/>
</dbReference>
<proteinExistence type="predicted"/>
<dbReference type="GO" id="GO:0000155">
    <property type="term" value="F:phosphorelay sensor kinase activity"/>
    <property type="evidence" value="ECO:0007669"/>
    <property type="project" value="InterPro"/>
</dbReference>
<dbReference type="EC" id="2.7.13.3" evidence="3"/>
<dbReference type="CDD" id="cd06225">
    <property type="entry name" value="HAMP"/>
    <property type="match status" value="1"/>
</dbReference>
<dbReference type="SUPFAM" id="SSF47384">
    <property type="entry name" value="Homodimeric domain of signal transducing histidine kinase"/>
    <property type="match status" value="1"/>
</dbReference>
<dbReference type="InterPro" id="IPR005467">
    <property type="entry name" value="His_kinase_dom"/>
</dbReference>
<evidence type="ECO:0000256" key="10">
    <source>
        <dbReference type="ARBA" id="ARBA00023136"/>
    </source>
</evidence>
<evidence type="ECO:0000256" key="8">
    <source>
        <dbReference type="ARBA" id="ARBA00022989"/>
    </source>
</evidence>
<dbReference type="InterPro" id="IPR036890">
    <property type="entry name" value="HATPase_C_sf"/>
</dbReference>
<dbReference type="CDD" id="cd00082">
    <property type="entry name" value="HisKA"/>
    <property type="match status" value="1"/>
</dbReference>
<dbReference type="Gene3D" id="3.30.565.10">
    <property type="entry name" value="Histidine kinase-like ATPase, C-terminal domain"/>
    <property type="match status" value="1"/>
</dbReference>
<dbReference type="InterPro" id="IPR003661">
    <property type="entry name" value="HisK_dim/P_dom"/>
</dbReference>
<dbReference type="Proteomes" id="UP000280434">
    <property type="component" value="Unassembled WGS sequence"/>
</dbReference>
<dbReference type="RefSeq" id="WP_121278013.1">
    <property type="nucleotide sequence ID" value="NZ_RBZV01000004.1"/>
</dbReference>
<dbReference type="InterPro" id="IPR003660">
    <property type="entry name" value="HAMP_dom"/>
</dbReference>
<evidence type="ECO:0000313" key="14">
    <source>
        <dbReference type="EMBL" id="RKP48162.1"/>
    </source>
</evidence>
<name>A0A494XE49_9BURK</name>
<evidence type="ECO:0000256" key="7">
    <source>
        <dbReference type="ARBA" id="ARBA00022777"/>
    </source>
</evidence>
<dbReference type="Pfam" id="PF02518">
    <property type="entry name" value="HATPase_c"/>
    <property type="match status" value="1"/>
</dbReference>
<sequence length="476" mass="51721">MKALATSPAKAPRLGRWHSTTSWLLSLYAVIFSLSVLLLLGFIGGAVVTDMQSKTDAVLGWQFLYFDALPDSALRDAIAARLEREHTRPSYAGTRLHMNYYGLFGPDGRHLAGDITTLPSDVAAVASGETLDRTLSVMPEDQPPVVRAMARKRADGSMLVIARSLAAVREFRKTVIESLIGGGLLCLLAGVAGGYALSLRLLRRVKELRRVTKRISHGDLAQRLPVGGRDELDMLAQLVNHMLDEVERLMNEVKVACDGIAHDLRTPLAHLHGVLARATERSNVIGDEAMSTLIARASVETDSLLARFQAMLRISEIGALQRQGGFASVQLDTILAEVGELYEPVAENRSIGFAIEQERVEPVHGDRALLFEMFVNLIDNAIKFTPDGGTVRVVLKHTPAGARVDVIDSGIGIAPHEREAVLQRFYRADSARHIAGSGLGLSVVSAVARLHDFSIRIEDAAPGTRVTVESWCHTLA</sequence>
<evidence type="ECO:0000256" key="11">
    <source>
        <dbReference type="SAM" id="Phobius"/>
    </source>
</evidence>
<feature type="transmembrane region" description="Helical" evidence="11">
    <location>
        <begin position="179"/>
        <end position="202"/>
    </location>
</feature>
<evidence type="ECO:0000256" key="2">
    <source>
        <dbReference type="ARBA" id="ARBA00004370"/>
    </source>
</evidence>
<reference evidence="14 15" key="1">
    <citation type="submission" date="2018-10" db="EMBL/GenBank/DDBJ databases">
        <title>Paraburkholderia sp. 7MK8-2, isolated from soil.</title>
        <authorList>
            <person name="Gao Z.-H."/>
            <person name="Qiu L.-H."/>
        </authorList>
    </citation>
    <scope>NUCLEOTIDE SEQUENCE [LARGE SCALE GENOMIC DNA]</scope>
    <source>
        <strain evidence="14 15">7MK8-2</strain>
    </source>
</reference>
<keyword evidence="8 11" id="KW-1133">Transmembrane helix</keyword>
<evidence type="ECO:0000313" key="15">
    <source>
        <dbReference type="Proteomes" id="UP000280434"/>
    </source>
</evidence>
<comment type="caution">
    <text evidence="14">The sequence shown here is derived from an EMBL/GenBank/DDBJ whole genome shotgun (WGS) entry which is preliminary data.</text>
</comment>
<dbReference type="PANTHER" id="PTHR45436">
    <property type="entry name" value="SENSOR HISTIDINE KINASE YKOH"/>
    <property type="match status" value="1"/>
</dbReference>
<dbReference type="SUPFAM" id="SSF158472">
    <property type="entry name" value="HAMP domain-like"/>
    <property type="match status" value="1"/>
</dbReference>
<keyword evidence="15" id="KW-1185">Reference proteome</keyword>
<feature type="domain" description="HAMP" evidence="13">
    <location>
        <begin position="199"/>
        <end position="251"/>
    </location>
</feature>
<keyword evidence="7 14" id="KW-0418">Kinase</keyword>
<evidence type="ECO:0000256" key="9">
    <source>
        <dbReference type="ARBA" id="ARBA00023012"/>
    </source>
</evidence>
<feature type="transmembrane region" description="Helical" evidence="11">
    <location>
        <begin position="21"/>
        <end position="43"/>
    </location>
</feature>
<comment type="catalytic activity">
    <reaction evidence="1">
        <text>ATP + protein L-histidine = ADP + protein N-phospho-L-histidine.</text>
        <dbReference type="EC" id="2.7.13.3"/>
    </reaction>
</comment>
<keyword evidence="10 11" id="KW-0472">Membrane</keyword>
<comment type="subcellular location">
    <subcellularLocation>
        <location evidence="2">Membrane</location>
    </subcellularLocation>
</comment>
<dbReference type="OrthoDB" id="9809766at2"/>
<dbReference type="EMBL" id="RBZV01000004">
    <property type="protein sequence ID" value="RKP48162.1"/>
    <property type="molecule type" value="Genomic_DNA"/>
</dbReference>
<evidence type="ECO:0000256" key="5">
    <source>
        <dbReference type="ARBA" id="ARBA00022679"/>
    </source>
</evidence>
<dbReference type="InterPro" id="IPR004358">
    <property type="entry name" value="Sig_transdc_His_kin-like_C"/>
</dbReference>
<keyword evidence="6 11" id="KW-0812">Transmembrane</keyword>
<feature type="domain" description="Histidine kinase" evidence="12">
    <location>
        <begin position="259"/>
        <end position="469"/>
    </location>
</feature>
<dbReference type="SMART" id="SM00387">
    <property type="entry name" value="HATPase_c"/>
    <property type="match status" value="1"/>
</dbReference>
<evidence type="ECO:0000259" key="12">
    <source>
        <dbReference type="PROSITE" id="PS50109"/>
    </source>
</evidence>
<dbReference type="Gene3D" id="6.10.340.10">
    <property type="match status" value="1"/>
</dbReference>
<dbReference type="SMART" id="SM00304">
    <property type="entry name" value="HAMP"/>
    <property type="match status" value="1"/>
</dbReference>
<evidence type="ECO:0000259" key="13">
    <source>
        <dbReference type="PROSITE" id="PS50885"/>
    </source>
</evidence>
<dbReference type="AlphaFoldDB" id="A0A494XE49"/>
<dbReference type="PANTHER" id="PTHR45436:SF8">
    <property type="entry name" value="HISTIDINE KINASE"/>
    <property type="match status" value="1"/>
</dbReference>
<dbReference type="InterPro" id="IPR050428">
    <property type="entry name" value="TCS_sensor_his_kinase"/>
</dbReference>
<dbReference type="Pfam" id="PF00672">
    <property type="entry name" value="HAMP"/>
    <property type="match status" value="1"/>
</dbReference>